<proteinExistence type="predicted"/>
<evidence type="ECO:0000313" key="1">
    <source>
        <dbReference type="EMBL" id="MBD3364566.1"/>
    </source>
</evidence>
<comment type="caution">
    <text evidence="1">The sequence shown here is derived from an EMBL/GenBank/DDBJ whole genome shotgun (WGS) entry which is preliminary data.</text>
</comment>
<organism evidence="1 2">
    <name type="scientific">candidate division WOR-3 bacterium</name>
    <dbReference type="NCBI Taxonomy" id="2052148"/>
    <lineage>
        <taxon>Bacteria</taxon>
        <taxon>Bacteria division WOR-3</taxon>
    </lineage>
</organism>
<dbReference type="AlphaFoldDB" id="A0A9D5KB79"/>
<dbReference type="Proteomes" id="UP000630660">
    <property type="component" value="Unassembled WGS sequence"/>
</dbReference>
<reference evidence="1" key="1">
    <citation type="submission" date="2019-11" db="EMBL/GenBank/DDBJ databases">
        <title>Microbial mats filling the niche in hypersaline microbial mats.</title>
        <authorList>
            <person name="Wong H.L."/>
            <person name="Macleod F.I."/>
            <person name="White R.A. III"/>
            <person name="Burns B.P."/>
        </authorList>
    </citation>
    <scope>NUCLEOTIDE SEQUENCE</scope>
    <source>
        <strain evidence="1">Bin_327</strain>
    </source>
</reference>
<evidence type="ECO:0000313" key="2">
    <source>
        <dbReference type="Proteomes" id="UP000630660"/>
    </source>
</evidence>
<dbReference type="EMBL" id="WJKJ01000162">
    <property type="protein sequence ID" value="MBD3364566.1"/>
    <property type="molecule type" value="Genomic_DNA"/>
</dbReference>
<sequence>MSEIRKLFRELSDKGIKDAVIGKVIRCQQTTPTGWSIPDRIKAFWCDVEPERSNEATLQYVPMPMRVINAPDDLGVIFVPKVDTEVIVSWIDGRPTMLASREWDRMILKKGENLWIEIAKNDDIFVQTRGQVDVKVGKSVTEEITLSKHVKCPLIKLGQMAPHPVVMGDMLVTWLSTHTHTLVPVLTPAGFVTSPPLQNPALPGVLSKVTFTD</sequence>
<gene>
    <name evidence="1" type="ORF">GF359_05065</name>
</gene>
<dbReference type="SUPFAM" id="SSF69255">
    <property type="entry name" value="gp5 N-terminal domain-like"/>
    <property type="match status" value="1"/>
</dbReference>
<protein>
    <submittedName>
        <fullName evidence="1">Uncharacterized protein</fullName>
    </submittedName>
</protein>
<accession>A0A9D5KB79</accession>
<name>A0A9D5KB79_UNCW3</name>